<dbReference type="EMBL" id="JH600068">
    <property type="protein sequence ID" value="EIG54405.1"/>
    <property type="molecule type" value="Genomic_DNA"/>
</dbReference>
<name>I2Q3P9_9BACT</name>
<reference evidence="1" key="1">
    <citation type="submission" date="2011-11" db="EMBL/GenBank/DDBJ databases">
        <title>Improved High-Quality Draft sequence of Desulfovibrio sp. U5L.</title>
        <authorList>
            <consortium name="US DOE Joint Genome Institute"/>
            <person name="Lucas S."/>
            <person name="Han J."/>
            <person name="Lapidus A."/>
            <person name="Cheng J.-F."/>
            <person name="Goodwin L."/>
            <person name="Pitluck S."/>
            <person name="Peters L."/>
            <person name="Ovchinnikova G."/>
            <person name="Held B."/>
            <person name="Detter J.C."/>
            <person name="Han C."/>
            <person name="Tapia R."/>
            <person name="Land M."/>
            <person name="Hauser L."/>
            <person name="Kyrpides N."/>
            <person name="Ivanova N."/>
            <person name="Pagani I."/>
            <person name="Gabster J."/>
            <person name="Walker C."/>
            <person name="Stolyar S."/>
            <person name="Stahl D."/>
            <person name="Arkin A."/>
            <person name="Dehal P."/>
            <person name="Hazen T."/>
            <person name="Woyke T."/>
        </authorList>
    </citation>
    <scope>NUCLEOTIDE SEQUENCE [LARGE SCALE GENOMIC DNA]</scope>
    <source>
        <strain evidence="1">U5L</strain>
    </source>
</reference>
<evidence type="ECO:0000313" key="1">
    <source>
        <dbReference type="EMBL" id="EIG54405.1"/>
    </source>
</evidence>
<dbReference type="OrthoDB" id="5456026at2"/>
<organism evidence="1">
    <name type="scientific">Desulfovibrio sp. U5L</name>
    <dbReference type="NCBI Taxonomy" id="596152"/>
    <lineage>
        <taxon>Bacteria</taxon>
        <taxon>Pseudomonadati</taxon>
        <taxon>Thermodesulfobacteriota</taxon>
        <taxon>Desulfovibrionia</taxon>
        <taxon>Desulfovibrionales</taxon>
        <taxon>Desulfovibrionaceae</taxon>
        <taxon>Desulfovibrio</taxon>
    </lineage>
</organism>
<dbReference type="Pfam" id="PF11142">
    <property type="entry name" value="DUF2917"/>
    <property type="match status" value="1"/>
</dbReference>
<protein>
    <recommendedName>
        <fullName evidence="2">DUF2917 domain-containing protein</fullName>
    </recommendedName>
</protein>
<dbReference type="InterPro" id="IPR021317">
    <property type="entry name" value="DUF2917"/>
</dbReference>
<accession>I2Q3P9</accession>
<evidence type="ECO:0008006" key="2">
    <source>
        <dbReference type="Google" id="ProtNLM"/>
    </source>
</evidence>
<dbReference type="AlphaFoldDB" id="I2Q3P9"/>
<dbReference type="eggNOG" id="ENOG50317Z2">
    <property type="taxonomic scope" value="Bacteria"/>
</dbReference>
<sequence length="120" mass="13426">MFAQRTREEKAFAMARVGILDAWIARWRDSRLMRVAAEAGSRIFSPERSLTFRLGHGKYLALTGVRYCRVRCDRGAVWVTATGDGRDRVLTPGQSLTLGQAGKVVISGRGEASEVRVRWD</sequence>
<proteinExistence type="predicted"/>
<gene>
    <name evidence="1" type="ORF">DesU5LDRAFT_2760</name>
</gene>
<dbReference type="HOGENOM" id="CLU_2045923_0_0_7"/>